<dbReference type="NCBIfam" id="NF003421">
    <property type="entry name" value="PRK04860.1"/>
    <property type="match status" value="1"/>
</dbReference>
<evidence type="ECO:0000313" key="2">
    <source>
        <dbReference type="EMBL" id="QJR82427.1"/>
    </source>
</evidence>
<dbReference type="GO" id="GO:0006950">
    <property type="term" value="P:response to stress"/>
    <property type="evidence" value="ECO:0007669"/>
    <property type="project" value="UniProtKB-ARBA"/>
</dbReference>
<dbReference type="Pfam" id="PF10263">
    <property type="entry name" value="SprT-like"/>
    <property type="match status" value="1"/>
</dbReference>
<evidence type="ECO:0000259" key="1">
    <source>
        <dbReference type="SMART" id="SM00731"/>
    </source>
</evidence>
<accession>A0A6M4MHG0</accession>
<dbReference type="GO" id="GO:0006508">
    <property type="term" value="P:proteolysis"/>
    <property type="evidence" value="ECO:0007669"/>
    <property type="project" value="UniProtKB-KW"/>
</dbReference>
<reference evidence="2 3" key="2">
    <citation type="submission" date="2020-04" db="EMBL/GenBank/DDBJ databases">
        <title>Complete genome sequence of Alteromonas pelagimontana 5.12T.</title>
        <authorList>
            <person name="Sinha R.K."/>
            <person name="Krishnan K.P."/>
            <person name="Kurian J.P."/>
        </authorList>
    </citation>
    <scope>NUCLEOTIDE SEQUENCE [LARGE SCALE GENOMIC DNA]</scope>
    <source>
        <strain evidence="2 3">5.12</strain>
    </source>
</reference>
<proteinExistence type="predicted"/>
<protein>
    <submittedName>
        <fullName evidence="2">SprT family zinc-dependent metalloprotease</fullName>
    </submittedName>
</protein>
<dbReference type="RefSeq" id="WP_075609589.1">
    <property type="nucleotide sequence ID" value="NZ_CP052766.1"/>
</dbReference>
<dbReference type="AlphaFoldDB" id="A0A6M4MHG0"/>
<dbReference type="KEGG" id="apel:CA267_017550"/>
<gene>
    <name evidence="2" type="ORF">CA267_017550</name>
</gene>
<dbReference type="InterPro" id="IPR006640">
    <property type="entry name" value="SprT-like_domain"/>
</dbReference>
<dbReference type="SMART" id="SM00731">
    <property type="entry name" value="SprT"/>
    <property type="match status" value="1"/>
</dbReference>
<dbReference type="Proteomes" id="UP000219285">
    <property type="component" value="Chromosome"/>
</dbReference>
<keyword evidence="2" id="KW-0645">Protease</keyword>
<reference evidence="3" key="1">
    <citation type="submission" date="2014-12" db="EMBL/GenBank/DDBJ databases">
        <title>Complete genome sequence of a multi-drug resistant Klebsiella pneumoniae.</title>
        <authorList>
            <person name="Hua X."/>
            <person name="Chen Q."/>
            <person name="Li X."/>
            <person name="Feng Y."/>
            <person name="Ruan Z."/>
            <person name="Yu Y."/>
        </authorList>
    </citation>
    <scope>NUCLEOTIDE SEQUENCE [LARGE SCALE GENOMIC DNA]</scope>
    <source>
        <strain evidence="3">5.12</strain>
    </source>
</reference>
<keyword evidence="2" id="KW-0482">Metalloprotease</keyword>
<dbReference type="EMBL" id="CP052766">
    <property type="protein sequence ID" value="QJR82427.1"/>
    <property type="molecule type" value="Genomic_DNA"/>
</dbReference>
<sequence length="162" mass="19134">MNSFSLRDKQDVIQAVERLYHIAFTRLNTRFPLPEVTFRKSGKNAGTAFLQQNRINLHPLLFAHNKAAFFTDVIPHEVSHLITFQRFGRVKPHGKEWQYIMQFVFEVEPNTTHQFDLTPLKLKTYPYRCQCSTVELSVRRHNKVLKGQQYRCLRCNVLLESL</sequence>
<organism evidence="2 3">
    <name type="scientific">Alteromonas pelagimontana</name>
    <dbReference type="NCBI Taxonomy" id="1858656"/>
    <lineage>
        <taxon>Bacteria</taxon>
        <taxon>Pseudomonadati</taxon>
        <taxon>Pseudomonadota</taxon>
        <taxon>Gammaproteobacteria</taxon>
        <taxon>Alteromonadales</taxon>
        <taxon>Alteromonadaceae</taxon>
        <taxon>Alteromonas/Salinimonas group</taxon>
        <taxon>Alteromonas</taxon>
    </lineage>
</organism>
<dbReference type="GO" id="GO:0008237">
    <property type="term" value="F:metallopeptidase activity"/>
    <property type="evidence" value="ECO:0007669"/>
    <property type="project" value="UniProtKB-KW"/>
</dbReference>
<dbReference type="PANTHER" id="PTHR38773:SF1">
    <property type="entry name" value="PROTEIN SPRT"/>
    <property type="match status" value="1"/>
</dbReference>
<dbReference type="OrthoDB" id="267364at2"/>
<feature type="domain" description="SprT-like" evidence="1">
    <location>
        <begin position="14"/>
        <end position="162"/>
    </location>
</feature>
<evidence type="ECO:0000313" key="3">
    <source>
        <dbReference type="Proteomes" id="UP000219285"/>
    </source>
</evidence>
<name>A0A6M4MHG0_9ALTE</name>
<keyword evidence="3" id="KW-1185">Reference proteome</keyword>
<dbReference type="PANTHER" id="PTHR38773">
    <property type="entry name" value="PROTEIN SPRT"/>
    <property type="match status" value="1"/>
</dbReference>
<keyword evidence="2" id="KW-0378">Hydrolase</keyword>